<dbReference type="Proteomes" id="UP000799428">
    <property type="component" value="Unassembled WGS sequence"/>
</dbReference>
<keyword evidence="3" id="KW-1185">Reference proteome</keyword>
<protein>
    <submittedName>
        <fullName evidence="2">Uncharacterized protein</fullName>
    </submittedName>
</protein>
<evidence type="ECO:0000256" key="1">
    <source>
        <dbReference type="SAM" id="MobiDB-lite"/>
    </source>
</evidence>
<gene>
    <name evidence="2" type="ORF">K504DRAFT_532680</name>
</gene>
<organism evidence="2 3">
    <name type="scientific">Pleomassaria siparia CBS 279.74</name>
    <dbReference type="NCBI Taxonomy" id="1314801"/>
    <lineage>
        <taxon>Eukaryota</taxon>
        <taxon>Fungi</taxon>
        <taxon>Dikarya</taxon>
        <taxon>Ascomycota</taxon>
        <taxon>Pezizomycotina</taxon>
        <taxon>Dothideomycetes</taxon>
        <taxon>Pleosporomycetidae</taxon>
        <taxon>Pleosporales</taxon>
        <taxon>Pleomassariaceae</taxon>
        <taxon>Pleomassaria</taxon>
    </lineage>
</organism>
<dbReference type="AlphaFoldDB" id="A0A6G1KDU7"/>
<name>A0A6G1KDU7_9PLEO</name>
<sequence>MANATTLYVPDEDYNSSDIQVGVEEEFSDSGPKRQNLHTTSDTTRRRKAIRANWIMPKCWRQRQSHFITDEYYFHWGPEGKYGSYDDAGGKWESECELSTTLDNYFDTPLGNALWTPGSPDCLVDTTEGKWYGQLLGPDMDFAYDCYQLGPQSFTNNCGLTFASNTKMYCKWTWSPGGLGKKLV</sequence>
<feature type="region of interest" description="Disordered" evidence="1">
    <location>
        <begin position="24"/>
        <end position="43"/>
    </location>
</feature>
<proteinExistence type="predicted"/>
<dbReference type="EMBL" id="MU005768">
    <property type="protein sequence ID" value="KAF2710950.1"/>
    <property type="molecule type" value="Genomic_DNA"/>
</dbReference>
<evidence type="ECO:0000313" key="3">
    <source>
        <dbReference type="Proteomes" id="UP000799428"/>
    </source>
</evidence>
<evidence type="ECO:0000313" key="2">
    <source>
        <dbReference type="EMBL" id="KAF2710950.1"/>
    </source>
</evidence>
<reference evidence="2" key="1">
    <citation type="journal article" date="2020" name="Stud. Mycol.">
        <title>101 Dothideomycetes genomes: a test case for predicting lifestyles and emergence of pathogens.</title>
        <authorList>
            <person name="Haridas S."/>
            <person name="Albert R."/>
            <person name="Binder M."/>
            <person name="Bloem J."/>
            <person name="Labutti K."/>
            <person name="Salamov A."/>
            <person name="Andreopoulos B."/>
            <person name="Baker S."/>
            <person name="Barry K."/>
            <person name="Bills G."/>
            <person name="Bluhm B."/>
            <person name="Cannon C."/>
            <person name="Castanera R."/>
            <person name="Culley D."/>
            <person name="Daum C."/>
            <person name="Ezra D."/>
            <person name="Gonzalez J."/>
            <person name="Henrissat B."/>
            <person name="Kuo A."/>
            <person name="Liang C."/>
            <person name="Lipzen A."/>
            <person name="Lutzoni F."/>
            <person name="Magnuson J."/>
            <person name="Mondo S."/>
            <person name="Nolan M."/>
            <person name="Ohm R."/>
            <person name="Pangilinan J."/>
            <person name="Park H.-J."/>
            <person name="Ramirez L."/>
            <person name="Alfaro M."/>
            <person name="Sun H."/>
            <person name="Tritt A."/>
            <person name="Yoshinaga Y."/>
            <person name="Zwiers L.-H."/>
            <person name="Turgeon B."/>
            <person name="Goodwin S."/>
            <person name="Spatafora J."/>
            <person name="Crous P."/>
            <person name="Grigoriev I."/>
        </authorList>
    </citation>
    <scope>NUCLEOTIDE SEQUENCE</scope>
    <source>
        <strain evidence="2">CBS 279.74</strain>
    </source>
</reference>
<accession>A0A6G1KDU7</accession>